<gene>
    <name evidence="3" type="ORF">C0Q70_17709</name>
</gene>
<protein>
    <submittedName>
        <fullName evidence="3">Uncharacterized protein</fullName>
    </submittedName>
</protein>
<dbReference type="EMBL" id="PZQS01000011">
    <property type="protein sequence ID" value="PVD21906.1"/>
    <property type="molecule type" value="Genomic_DNA"/>
</dbReference>
<evidence type="ECO:0000256" key="2">
    <source>
        <dbReference type="SAM" id="Phobius"/>
    </source>
</evidence>
<comment type="caution">
    <text evidence="3">The sequence shown here is derived from an EMBL/GenBank/DDBJ whole genome shotgun (WGS) entry which is preliminary data.</text>
</comment>
<keyword evidence="4" id="KW-1185">Reference proteome</keyword>
<reference evidence="3 4" key="1">
    <citation type="submission" date="2018-04" db="EMBL/GenBank/DDBJ databases">
        <title>The genome of golden apple snail Pomacea canaliculata provides insight into stress tolerance and invasive adaptation.</title>
        <authorList>
            <person name="Liu C."/>
            <person name="Liu B."/>
            <person name="Ren Y."/>
            <person name="Zhang Y."/>
            <person name="Wang H."/>
            <person name="Li S."/>
            <person name="Jiang F."/>
            <person name="Yin L."/>
            <person name="Zhang G."/>
            <person name="Qian W."/>
            <person name="Fan W."/>
        </authorList>
    </citation>
    <scope>NUCLEOTIDE SEQUENCE [LARGE SCALE GENOMIC DNA]</scope>
    <source>
        <strain evidence="3">SZHN2017</strain>
        <tissue evidence="3">Muscle</tissue>
    </source>
</reference>
<keyword evidence="2" id="KW-1133">Transmembrane helix</keyword>
<accession>A0A2T7NL69</accession>
<evidence type="ECO:0000256" key="1">
    <source>
        <dbReference type="SAM" id="MobiDB-lite"/>
    </source>
</evidence>
<sequence length="170" mass="19174">MKDREKEGISVPVSLWAGFNHKSGNENSRSFQPEGQEVMDHTTTSDNRFPSFLTDKPTPLQDLPFLSLPFSHPTSSFGAMAPLVFFFMKKQKKERKKKKIRTTARASPFPSSQRLHSWPSPHLGGADKRSREDYVRNKSSGLRSRHLRRQASSQGPKGQRTESSSDGKDG</sequence>
<feature type="transmembrane region" description="Helical" evidence="2">
    <location>
        <begin position="70"/>
        <end position="88"/>
    </location>
</feature>
<feature type="compositionally biased region" description="Basic and acidic residues" evidence="1">
    <location>
        <begin position="125"/>
        <end position="136"/>
    </location>
</feature>
<dbReference type="Proteomes" id="UP000245119">
    <property type="component" value="Linkage Group LG11"/>
</dbReference>
<dbReference type="AlphaFoldDB" id="A0A2T7NL69"/>
<keyword evidence="2" id="KW-0472">Membrane</keyword>
<feature type="compositionally biased region" description="Basic and acidic residues" evidence="1">
    <location>
        <begin position="159"/>
        <end position="170"/>
    </location>
</feature>
<keyword evidence="2" id="KW-0812">Transmembrane</keyword>
<name>A0A2T7NL69_POMCA</name>
<feature type="region of interest" description="Disordered" evidence="1">
    <location>
        <begin position="21"/>
        <end position="54"/>
    </location>
</feature>
<proteinExistence type="predicted"/>
<feature type="region of interest" description="Disordered" evidence="1">
    <location>
        <begin position="94"/>
        <end position="170"/>
    </location>
</feature>
<evidence type="ECO:0000313" key="4">
    <source>
        <dbReference type="Proteomes" id="UP000245119"/>
    </source>
</evidence>
<evidence type="ECO:0000313" key="3">
    <source>
        <dbReference type="EMBL" id="PVD21906.1"/>
    </source>
</evidence>
<organism evidence="3 4">
    <name type="scientific">Pomacea canaliculata</name>
    <name type="common">Golden apple snail</name>
    <dbReference type="NCBI Taxonomy" id="400727"/>
    <lineage>
        <taxon>Eukaryota</taxon>
        <taxon>Metazoa</taxon>
        <taxon>Spiralia</taxon>
        <taxon>Lophotrochozoa</taxon>
        <taxon>Mollusca</taxon>
        <taxon>Gastropoda</taxon>
        <taxon>Caenogastropoda</taxon>
        <taxon>Architaenioglossa</taxon>
        <taxon>Ampullarioidea</taxon>
        <taxon>Ampullariidae</taxon>
        <taxon>Pomacea</taxon>
    </lineage>
</organism>